<comment type="caution">
    <text evidence="2">The sequence shown here is derived from an EMBL/GenBank/DDBJ whole genome shotgun (WGS) entry which is preliminary data.</text>
</comment>
<evidence type="ECO:0000256" key="1">
    <source>
        <dbReference type="SAM" id="MobiDB-lite"/>
    </source>
</evidence>
<accession>A0A4Q1BTX3</accession>
<feature type="region of interest" description="Disordered" evidence="1">
    <location>
        <begin position="76"/>
        <end position="95"/>
    </location>
</feature>
<dbReference type="InParanoid" id="A0A4Q1BTX3"/>
<proteinExistence type="predicted"/>
<dbReference type="EMBL" id="SDIL01000007">
    <property type="protein sequence ID" value="RXK41541.1"/>
    <property type="molecule type" value="Genomic_DNA"/>
</dbReference>
<gene>
    <name evidence="2" type="ORF">M231_01040</name>
</gene>
<keyword evidence="3" id="KW-1185">Reference proteome</keyword>
<name>A0A4Q1BTX3_TREME</name>
<dbReference type="AlphaFoldDB" id="A0A4Q1BTX3"/>
<dbReference type="Proteomes" id="UP000289152">
    <property type="component" value="Unassembled WGS sequence"/>
</dbReference>
<evidence type="ECO:0000313" key="3">
    <source>
        <dbReference type="Proteomes" id="UP000289152"/>
    </source>
</evidence>
<reference evidence="2 3" key="1">
    <citation type="submission" date="2016-06" db="EMBL/GenBank/DDBJ databases">
        <title>Evolution of pathogenesis and genome organization in the Tremellales.</title>
        <authorList>
            <person name="Cuomo C."/>
            <person name="Litvintseva A."/>
            <person name="Heitman J."/>
            <person name="Chen Y."/>
            <person name="Sun S."/>
            <person name="Springer D."/>
            <person name="Dromer F."/>
            <person name="Young S."/>
            <person name="Zeng Q."/>
            <person name="Chapman S."/>
            <person name="Gujja S."/>
            <person name="Saif S."/>
            <person name="Birren B."/>
        </authorList>
    </citation>
    <scope>NUCLEOTIDE SEQUENCE [LARGE SCALE GENOMIC DNA]</scope>
    <source>
        <strain evidence="2 3">ATCC 28783</strain>
    </source>
</reference>
<evidence type="ECO:0000313" key="2">
    <source>
        <dbReference type="EMBL" id="RXK41541.1"/>
    </source>
</evidence>
<sequence length="211" mass="23139">MSQYTQTLTGPATTTSALQINGTIAPSTDAQTLPDTLTATALNGLEAFHHNIAPEPLDDMKARLTSEIYQDVYRFRDGAPPPETDGGQAGSYPVSLDTPVQDLYESYRTQVGVSRTISQQILTKWRQSQRQPTREISEKAWEAARTAPVVTLLVPTGTTPWSRVSVNAIQMGAFYFAENGTVRPVNDYLLTQDSVWEIDETVFGMGPPDNA</sequence>
<protein>
    <submittedName>
        <fullName evidence="2">Uncharacterized protein</fullName>
    </submittedName>
</protein>
<dbReference type="VEuPathDB" id="FungiDB:TREMEDRAFT_65186"/>
<organism evidence="2 3">
    <name type="scientific">Tremella mesenterica</name>
    <name type="common">Jelly fungus</name>
    <dbReference type="NCBI Taxonomy" id="5217"/>
    <lineage>
        <taxon>Eukaryota</taxon>
        <taxon>Fungi</taxon>
        <taxon>Dikarya</taxon>
        <taxon>Basidiomycota</taxon>
        <taxon>Agaricomycotina</taxon>
        <taxon>Tremellomycetes</taxon>
        <taxon>Tremellales</taxon>
        <taxon>Tremellaceae</taxon>
        <taxon>Tremella</taxon>
    </lineage>
</organism>